<feature type="region of interest" description="Disordered" evidence="1">
    <location>
        <begin position="118"/>
        <end position="137"/>
    </location>
</feature>
<keyword evidence="3" id="KW-0255">Endonuclease</keyword>
<evidence type="ECO:0000259" key="2">
    <source>
        <dbReference type="Pfam" id="PF13392"/>
    </source>
</evidence>
<dbReference type="EMBL" id="PVTH01000007">
    <property type="protein sequence ID" value="PRY51511.1"/>
    <property type="molecule type" value="Genomic_DNA"/>
</dbReference>
<accession>A0A2T0U0R8</accession>
<reference evidence="3 4" key="1">
    <citation type="submission" date="2018-03" db="EMBL/GenBank/DDBJ databases">
        <title>Genomic Encyclopedia of Type Strains, Phase III (KMG-III): the genomes of soil and plant-associated and newly described type strains.</title>
        <authorList>
            <person name="Whitman W."/>
        </authorList>
    </citation>
    <scope>NUCLEOTIDE SEQUENCE [LARGE SCALE GENOMIC DNA]</scope>
    <source>
        <strain evidence="3 4">CGMCC 1.9313</strain>
    </source>
</reference>
<comment type="caution">
    <text evidence="3">The sequence shown here is derived from an EMBL/GenBank/DDBJ whole genome shotgun (WGS) entry which is preliminary data.</text>
</comment>
<dbReference type="InterPro" id="IPR003615">
    <property type="entry name" value="HNH_nuc"/>
</dbReference>
<dbReference type="Proteomes" id="UP000238034">
    <property type="component" value="Unassembled WGS sequence"/>
</dbReference>
<keyword evidence="4" id="KW-1185">Reference proteome</keyword>
<keyword evidence="3" id="KW-0378">Hydrolase</keyword>
<evidence type="ECO:0000313" key="3">
    <source>
        <dbReference type="EMBL" id="PRY51511.1"/>
    </source>
</evidence>
<gene>
    <name evidence="3" type="ORF">B0I27_10797</name>
</gene>
<proteinExistence type="predicted"/>
<dbReference type="AlphaFoldDB" id="A0A2T0U0R8"/>
<dbReference type="InterPro" id="IPR044925">
    <property type="entry name" value="His-Me_finger_sf"/>
</dbReference>
<dbReference type="Gene3D" id="3.90.75.20">
    <property type="match status" value="1"/>
</dbReference>
<feature type="compositionally biased region" description="Polar residues" evidence="1">
    <location>
        <begin position="118"/>
        <end position="128"/>
    </location>
</feature>
<dbReference type="Pfam" id="PF13392">
    <property type="entry name" value="HNH_3"/>
    <property type="match status" value="1"/>
</dbReference>
<evidence type="ECO:0000256" key="1">
    <source>
        <dbReference type="SAM" id="MobiDB-lite"/>
    </source>
</evidence>
<organism evidence="3 4">
    <name type="scientific">Arcticibacter pallidicorallinus</name>
    <dbReference type="NCBI Taxonomy" id="1259464"/>
    <lineage>
        <taxon>Bacteria</taxon>
        <taxon>Pseudomonadati</taxon>
        <taxon>Bacteroidota</taxon>
        <taxon>Sphingobacteriia</taxon>
        <taxon>Sphingobacteriales</taxon>
        <taxon>Sphingobacteriaceae</taxon>
        <taxon>Arcticibacter</taxon>
    </lineage>
</organism>
<sequence>MTRLPSKTCKYIEANYLKKSGKAIAKDCGCSSSAVQRYIRKKGFVVPPELRAKFRTQALIGKTTFTPEEDAIIREQYLLKPVKVLAEEINRSYTGIMSRLKAMGLSIPAELIQQRKQLSRIQKGSTPPNKGKKQTEYMSTEAIARTRSTRFKRGNVPHNSYNEPGKITIRRATEKKGGRAYQYICLELGKWKELHIHNWEKQNGPVPKGHCIWFKDGNSLNADVDNLELITRRENRMRNSSSEILSDKYVANCIAWRNSELKEEIISNHPELIELKREQIKLNRLLK</sequence>
<evidence type="ECO:0000313" key="4">
    <source>
        <dbReference type="Proteomes" id="UP000238034"/>
    </source>
</evidence>
<name>A0A2T0U0R8_9SPHI</name>
<keyword evidence="3" id="KW-0540">Nuclease</keyword>
<dbReference type="RefSeq" id="WP_219905019.1">
    <property type="nucleotide sequence ID" value="NZ_PVTH01000007.1"/>
</dbReference>
<feature type="domain" description="HNH nuclease" evidence="2">
    <location>
        <begin position="194"/>
        <end position="237"/>
    </location>
</feature>
<protein>
    <submittedName>
        <fullName evidence="3">HNH endonuclease</fullName>
    </submittedName>
</protein>
<dbReference type="SUPFAM" id="SSF54060">
    <property type="entry name" value="His-Me finger endonucleases"/>
    <property type="match status" value="1"/>
</dbReference>
<dbReference type="GO" id="GO:0004519">
    <property type="term" value="F:endonuclease activity"/>
    <property type="evidence" value="ECO:0007669"/>
    <property type="project" value="UniProtKB-KW"/>
</dbReference>